<dbReference type="EMBL" id="BLXT01002163">
    <property type="protein sequence ID" value="GFN91735.1"/>
    <property type="molecule type" value="Genomic_DNA"/>
</dbReference>
<evidence type="ECO:0000256" key="9">
    <source>
        <dbReference type="ARBA" id="ARBA00023201"/>
    </source>
</evidence>
<comment type="similarity">
    <text evidence="11">Belongs to the amiloride-sensitive sodium channel (TC 1.A.6) family.</text>
</comment>
<evidence type="ECO:0000256" key="8">
    <source>
        <dbReference type="ARBA" id="ARBA00023136"/>
    </source>
</evidence>
<gene>
    <name evidence="12" type="ORF">PoB_001824100</name>
</gene>
<keyword evidence="9 11" id="KW-0739">Sodium transport</keyword>
<dbReference type="AlphaFoldDB" id="A0AAV3ZAR0"/>
<keyword evidence="6" id="KW-0915">Sodium</keyword>
<dbReference type="GO" id="GO:0005886">
    <property type="term" value="C:plasma membrane"/>
    <property type="evidence" value="ECO:0007669"/>
    <property type="project" value="TreeGrafter"/>
</dbReference>
<name>A0AAV3ZAR0_9GAST</name>
<evidence type="ECO:0000313" key="13">
    <source>
        <dbReference type="Proteomes" id="UP000735302"/>
    </source>
</evidence>
<protein>
    <submittedName>
        <fullName evidence="12">Acid-sensing ion channel 1-like</fullName>
    </submittedName>
</protein>
<comment type="caution">
    <text evidence="12">The sequence shown here is derived from an EMBL/GenBank/DDBJ whole genome shotgun (WGS) entry which is preliminary data.</text>
</comment>
<dbReference type="Proteomes" id="UP000735302">
    <property type="component" value="Unassembled WGS sequence"/>
</dbReference>
<dbReference type="PANTHER" id="PTHR11690">
    <property type="entry name" value="AMILORIDE-SENSITIVE SODIUM CHANNEL-RELATED"/>
    <property type="match status" value="1"/>
</dbReference>
<keyword evidence="7 11" id="KW-0406">Ion transport</keyword>
<organism evidence="12 13">
    <name type="scientific">Plakobranchus ocellatus</name>
    <dbReference type="NCBI Taxonomy" id="259542"/>
    <lineage>
        <taxon>Eukaryota</taxon>
        <taxon>Metazoa</taxon>
        <taxon>Spiralia</taxon>
        <taxon>Lophotrochozoa</taxon>
        <taxon>Mollusca</taxon>
        <taxon>Gastropoda</taxon>
        <taxon>Heterobranchia</taxon>
        <taxon>Euthyneura</taxon>
        <taxon>Panpulmonata</taxon>
        <taxon>Sacoglossa</taxon>
        <taxon>Placobranchoidea</taxon>
        <taxon>Plakobranchidae</taxon>
        <taxon>Plakobranchus</taxon>
    </lineage>
</organism>
<keyword evidence="10 11" id="KW-0407">Ion channel</keyword>
<evidence type="ECO:0000256" key="5">
    <source>
        <dbReference type="ARBA" id="ARBA00022989"/>
    </source>
</evidence>
<evidence type="ECO:0000313" key="12">
    <source>
        <dbReference type="EMBL" id="GFN91735.1"/>
    </source>
</evidence>
<evidence type="ECO:0000256" key="1">
    <source>
        <dbReference type="ARBA" id="ARBA00004141"/>
    </source>
</evidence>
<dbReference type="Gene3D" id="2.60.470.10">
    <property type="entry name" value="Acid-sensing ion channels like domains"/>
    <property type="match status" value="1"/>
</dbReference>
<evidence type="ECO:0000256" key="6">
    <source>
        <dbReference type="ARBA" id="ARBA00023053"/>
    </source>
</evidence>
<sequence length="286" mass="32242">MGIQIVERIVHYYSYPVTVNVNVNFNKTLAFPALTVCNQNAFRATATTERNLYHFIEMVYSNRLDINGSNSSNNNIQQPDLSNNEVWNLTLDDLFRFTAHRKEDLIVGCQWGTEPCGPENFTEILTDHGVCYTFNGDPDQLLWVTSAGAEHGLKLTLNVEQYEYMAGPNDAAGVKILLHNKREFPRVAELGLAVSPGMHAYLGMQLLSIKNLPEPHGTCCSQESPYYSRYSPEACQLACVSERLGELCGCRHMFMPHVHGLVTKQYETFCGNKEPEPSFWCRDSSS</sequence>
<keyword evidence="5" id="KW-1133">Transmembrane helix</keyword>
<evidence type="ECO:0000256" key="10">
    <source>
        <dbReference type="ARBA" id="ARBA00023303"/>
    </source>
</evidence>
<keyword evidence="2 11" id="KW-0813">Transport</keyword>
<comment type="subcellular location">
    <subcellularLocation>
        <location evidence="1">Membrane</location>
        <topology evidence="1">Multi-pass membrane protein</topology>
    </subcellularLocation>
</comment>
<accession>A0AAV3ZAR0</accession>
<reference evidence="12 13" key="1">
    <citation type="journal article" date="2021" name="Elife">
        <title>Chloroplast acquisition without the gene transfer in kleptoplastic sea slugs, Plakobranchus ocellatus.</title>
        <authorList>
            <person name="Maeda T."/>
            <person name="Takahashi S."/>
            <person name="Yoshida T."/>
            <person name="Shimamura S."/>
            <person name="Takaki Y."/>
            <person name="Nagai Y."/>
            <person name="Toyoda A."/>
            <person name="Suzuki Y."/>
            <person name="Arimoto A."/>
            <person name="Ishii H."/>
            <person name="Satoh N."/>
            <person name="Nishiyama T."/>
            <person name="Hasebe M."/>
            <person name="Maruyama T."/>
            <person name="Minagawa J."/>
            <person name="Obokata J."/>
            <person name="Shigenobu S."/>
        </authorList>
    </citation>
    <scope>NUCLEOTIDE SEQUENCE [LARGE SCALE GENOMIC DNA]</scope>
</reference>
<dbReference type="GO" id="GO:0015280">
    <property type="term" value="F:ligand-gated sodium channel activity"/>
    <property type="evidence" value="ECO:0007669"/>
    <property type="project" value="TreeGrafter"/>
</dbReference>
<dbReference type="InterPro" id="IPR001873">
    <property type="entry name" value="ENaC"/>
</dbReference>
<evidence type="ECO:0000256" key="4">
    <source>
        <dbReference type="ARBA" id="ARBA00022692"/>
    </source>
</evidence>
<keyword evidence="13" id="KW-1185">Reference proteome</keyword>
<dbReference type="PRINTS" id="PR01078">
    <property type="entry name" value="AMINACHANNEL"/>
</dbReference>
<evidence type="ECO:0000256" key="11">
    <source>
        <dbReference type="RuleBase" id="RU000679"/>
    </source>
</evidence>
<keyword evidence="3 11" id="KW-0894">Sodium channel</keyword>
<proteinExistence type="inferred from homology"/>
<keyword evidence="8" id="KW-0472">Membrane</keyword>
<evidence type="ECO:0000256" key="7">
    <source>
        <dbReference type="ARBA" id="ARBA00023065"/>
    </source>
</evidence>
<evidence type="ECO:0000256" key="3">
    <source>
        <dbReference type="ARBA" id="ARBA00022461"/>
    </source>
</evidence>
<keyword evidence="4 11" id="KW-0812">Transmembrane</keyword>
<dbReference type="Pfam" id="PF00858">
    <property type="entry name" value="ASC"/>
    <property type="match status" value="1"/>
</dbReference>
<evidence type="ECO:0000256" key="2">
    <source>
        <dbReference type="ARBA" id="ARBA00022448"/>
    </source>
</evidence>